<accession>A0ACB5SU09</accession>
<protein>
    <submittedName>
        <fullName evidence="1">Unnamed protein product</fullName>
    </submittedName>
</protein>
<keyword evidence="2" id="KW-1185">Reference proteome</keyword>
<dbReference type="EMBL" id="BSXS01000432">
    <property type="protein sequence ID" value="GME72479.1"/>
    <property type="molecule type" value="Genomic_DNA"/>
</dbReference>
<evidence type="ECO:0000313" key="1">
    <source>
        <dbReference type="EMBL" id="GME72479.1"/>
    </source>
</evidence>
<name>A0ACB5SU09_AMBMO</name>
<reference evidence="1" key="1">
    <citation type="submission" date="2023-04" db="EMBL/GenBank/DDBJ databases">
        <title>Ambrosiozyma monospora NBRC 10751.</title>
        <authorList>
            <person name="Ichikawa N."/>
            <person name="Sato H."/>
            <person name="Tonouchi N."/>
        </authorList>
    </citation>
    <scope>NUCLEOTIDE SEQUENCE</scope>
    <source>
        <strain evidence="1">NBRC 10751</strain>
    </source>
</reference>
<organism evidence="1 2">
    <name type="scientific">Ambrosiozyma monospora</name>
    <name type="common">Yeast</name>
    <name type="synonym">Endomycopsis monosporus</name>
    <dbReference type="NCBI Taxonomy" id="43982"/>
    <lineage>
        <taxon>Eukaryota</taxon>
        <taxon>Fungi</taxon>
        <taxon>Dikarya</taxon>
        <taxon>Ascomycota</taxon>
        <taxon>Saccharomycotina</taxon>
        <taxon>Pichiomycetes</taxon>
        <taxon>Pichiales</taxon>
        <taxon>Pichiaceae</taxon>
        <taxon>Ambrosiozyma</taxon>
    </lineage>
</organism>
<comment type="caution">
    <text evidence="1">The sequence shown here is derived from an EMBL/GenBank/DDBJ whole genome shotgun (WGS) entry which is preliminary data.</text>
</comment>
<proteinExistence type="predicted"/>
<sequence>MKFNLSSRRGQILIFLTLFLMSTTYFSILYIETQLIEQGEQGIVTVTRTKIKNISKAKELAAIYLNPHPGSKNGVTQDWILKNIHDENLKYANEKQVQMEKEFERVAKLPKDKIEFIDDDQTPLAEGNSQFQKLMFDYLKMLGDLRLRFPHPERLTTSEGKPVIWNIKFMELPYDTLSENKLNEYMDFEEFFLKDLQLKHQLVIDRLPDFNHTNAFTVPDSKGYVMIGGGYFTWYSYLSILALRKSGATLPLELMIPKDEDYEPWLCDEIFPKKLNVKCVLFSKVFGYEEITNNLKSYQIKSFALLATSFEHVFYLDSDNFAVKNPDSLLDSKLYKDYKMITWPDFWRRTTSPKLYDVMGIKVSNLPIRSMNDYFTDPKLYLRTNQYIEPEDSVNYHDRLGTLPEWTTESGQLIVNKREHFKTLLLALYYNFDGPQGYHPLLSQGGAGEGDKETIVLAAHFLKKPYYQVFRRPTKLYGTFIKEVGWFADSTILQVDPIADYENLIQLVKKGQENIAELGEDYIYSYDFTFGDPSFNNNFKKEPMFYHIHNPKINPYNYLLNDRFTDPDGKYLRNYGDEFANTGFDLEYWIWNTIKEELCHKDMFHFSCFKDQTRDLICDNANMTNRIDWLRENGEQLLQEYEEPQFTPLTTLNDEEREETEKFIFDHISSSLNYHYKDEE</sequence>
<gene>
    <name evidence="1" type="ORF">Amon02_000101000</name>
</gene>
<evidence type="ECO:0000313" key="2">
    <source>
        <dbReference type="Proteomes" id="UP001165064"/>
    </source>
</evidence>
<dbReference type="Proteomes" id="UP001165064">
    <property type="component" value="Unassembled WGS sequence"/>
</dbReference>